<evidence type="ECO:0000256" key="1">
    <source>
        <dbReference type="ARBA" id="ARBA00010462"/>
    </source>
</evidence>
<dbReference type="EMBL" id="DTBP01000005">
    <property type="protein sequence ID" value="HGQ73516.1"/>
    <property type="molecule type" value="Genomic_DNA"/>
</dbReference>
<dbReference type="GO" id="GO:0030337">
    <property type="term" value="F:DNA polymerase processivity factor activity"/>
    <property type="evidence" value="ECO:0007669"/>
    <property type="project" value="UniProtKB-UniRule"/>
</dbReference>
<dbReference type="HAMAP" id="MF_00317">
    <property type="entry name" value="DNApol_clamp_arch"/>
    <property type="match status" value="1"/>
</dbReference>
<dbReference type="CDD" id="cd00577">
    <property type="entry name" value="PCNA"/>
    <property type="match status" value="1"/>
</dbReference>
<dbReference type="InterPro" id="IPR046938">
    <property type="entry name" value="DNA_clamp_sf"/>
</dbReference>
<organism evidence="8">
    <name type="scientific">Staphylothermus marinus</name>
    <dbReference type="NCBI Taxonomy" id="2280"/>
    <lineage>
        <taxon>Archaea</taxon>
        <taxon>Thermoproteota</taxon>
        <taxon>Thermoprotei</taxon>
        <taxon>Desulfurococcales</taxon>
        <taxon>Desulfurococcaceae</taxon>
        <taxon>Staphylothermus</taxon>
    </lineage>
</organism>
<proteinExistence type="inferred from homology"/>
<protein>
    <recommendedName>
        <fullName evidence="4">DNA polymerase sliding clamp</fullName>
    </recommendedName>
    <alternativeName>
        <fullName evidence="4">Proliferating cell nuclear antigen homolog</fullName>
        <shortName evidence="4">PCNA</shortName>
    </alternativeName>
</protein>
<feature type="domain" description="Proliferating cell nuclear antigen PCNA N-terminal" evidence="5">
    <location>
        <begin position="1"/>
        <end position="122"/>
    </location>
</feature>
<dbReference type="SUPFAM" id="SSF55979">
    <property type="entry name" value="DNA clamp"/>
    <property type="match status" value="2"/>
</dbReference>
<gene>
    <name evidence="4" type="primary">pcn</name>
    <name evidence="7" type="ORF">ENU09_02055</name>
    <name evidence="8" type="ORF">ENU20_00335</name>
</gene>
<name>A0A7C4JKV4_STAMA</name>
<dbReference type="GO" id="GO:0006275">
    <property type="term" value="P:regulation of DNA replication"/>
    <property type="evidence" value="ECO:0007669"/>
    <property type="project" value="UniProtKB-UniRule"/>
</dbReference>
<dbReference type="NCBIfam" id="NF002218">
    <property type="entry name" value="PRK01115.1-1"/>
    <property type="match status" value="1"/>
</dbReference>
<dbReference type="GO" id="GO:0003677">
    <property type="term" value="F:DNA binding"/>
    <property type="evidence" value="ECO:0007669"/>
    <property type="project" value="UniProtKB-UniRule"/>
</dbReference>
<evidence type="ECO:0000313" key="7">
    <source>
        <dbReference type="EMBL" id="HGQ59487.1"/>
    </source>
</evidence>
<dbReference type="Pfam" id="PF00705">
    <property type="entry name" value="PCNA_N"/>
    <property type="match status" value="1"/>
</dbReference>
<comment type="function">
    <text evidence="4">Sliding clamp subunit that acts as a moving platform for DNA processing. Responsible for tethering the catalytic subunit of DNA polymerase and other proteins to DNA during high-speed replication.</text>
</comment>
<comment type="caution">
    <text evidence="8">The sequence shown here is derived from an EMBL/GenBank/DDBJ whole genome shotgun (WGS) entry which is preliminary data.</text>
</comment>
<evidence type="ECO:0000256" key="2">
    <source>
        <dbReference type="ARBA" id="ARBA00022705"/>
    </source>
</evidence>
<evidence type="ECO:0000313" key="8">
    <source>
        <dbReference type="EMBL" id="HGQ73516.1"/>
    </source>
</evidence>
<evidence type="ECO:0000256" key="4">
    <source>
        <dbReference type="HAMAP-Rule" id="MF_00317"/>
    </source>
</evidence>
<dbReference type="EMBL" id="DTBE01000056">
    <property type="protein sequence ID" value="HGQ59487.1"/>
    <property type="molecule type" value="Genomic_DNA"/>
</dbReference>
<dbReference type="Pfam" id="PF02747">
    <property type="entry name" value="PCNA_C"/>
    <property type="match status" value="1"/>
</dbReference>
<comment type="subunit">
    <text evidence="4">Homotrimer. The subunits circularize to form a toroid; DNA passes through its center. Replication factor C (RFC) is required to load the toroid on the DNA.</text>
</comment>
<dbReference type="InterPro" id="IPR022649">
    <property type="entry name" value="Pr_cel_nuc_antig_C"/>
</dbReference>
<sequence>MFKAIYPKASRFKPLAQAIAKISDEAPFYVSVDGLEIKTLSPDKTALLIIKLPAIVFEEFSIEDKVSFSVASSELNRVSRRAGRNDSMVMELIKENNVLRIGYRDAKTGIERSFYLNLLNYELKELSEPKIDFNVTVKMLTSDFKHIIRDVKAIGEEAVFHYRDNKLYVISRTMQKEYVGEFSEGNPLTYLSSTKDDVKASYSIDILEAAIKATAASKTLTIQFDQDKPMRIEFEIVGGGSLIYWIVPRVE</sequence>
<dbReference type="PANTHER" id="PTHR11352:SF0">
    <property type="entry name" value="PROLIFERATING CELL NUCLEAR ANTIGEN"/>
    <property type="match status" value="1"/>
</dbReference>
<evidence type="ECO:0000259" key="6">
    <source>
        <dbReference type="Pfam" id="PF02747"/>
    </source>
</evidence>
<evidence type="ECO:0000259" key="5">
    <source>
        <dbReference type="Pfam" id="PF00705"/>
    </source>
</evidence>
<keyword evidence="2 4" id="KW-0235">DNA replication</keyword>
<reference evidence="8" key="1">
    <citation type="journal article" date="2020" name="mSystems">
        <title>Genome- and Community-Level Interaction Insights into Carbon Utilization and Element Cycling Functions of Hydrothermarchaeota in Hydrothermal Sediment.</title>
        <authorList>
            <person name="Zhou Z."/>
            <person name="Liu Y."/>
            <person name="Xu W."/>
            <person name="Pan J."/>
            <person name="Luo Z.H."/>
            <person name="Li M."/>
        </authorList>
    </citation>
    <scope>NUCLEOTIDE SEQUENCE [LARGE SCALE GENOMIC DNA]</scope>
    <source>
        <strain evidence="7">SpSt-638</strain>
        <strain evidence="8">SpSt-648</strain>
    </source>
</reference>
<dbReference type="AlphaFoldDB" id="A0A7C4JKV4"/>
<keyword evidence="3 4" id="KW-0238">DNA-binding</keyword>
<dbReference type="InterPro" id="IPR022648">
    <property type="entry name" value="Pr_cel_nuc_antig_N"/>
</dbReference>
<dbReference type="GO" id="GO:0006272">
    <property type="term" value="P:leading strand elongation"/>
    <property type="evidence" value="ECO:0007669"/>
    <property type="project" value="TreeGrafter"/>
</dbReference>
<feature type="domain" description="Proliferating cell nuclear antigen PCNA C-terminal" evidence="6">
    <location>
        <begin position="129"/>
        <end position="248"/>
    </location>
</feature>
<dbReference type="Gene3D" id="3.70.10.10">
    <property type="match status" value="1"/>
</dbReference>
<dbReference type="PANTHER" id="PTHR11352">
    <property type="entry name" value="PROLIFERATING CELL NUCLEAR ANTIGEN"/>
    <property type="match status" value="1"/>
</dbReference>
<comment type="similarity">
    <text evidence="1 4">Belongs to the PCNA family.</text>
</comment>
<evidence type="ECO:0000256" key="3">
    <source>
        <dbReference type="ARBA" id="ARBA00023125"/>
    </source>
</evidence>
<dbReference type="InterPro" id="IPR000730">
    <property type="entry name" value="Pr_cel_nuc_antig"/>
</dbReference>
<accession>A0A7C4JKV4</accession>